<dbReference type="InterPro" id="IPR005162">
    <property type="entry name" value="Retrotrans_gag_dom"/>
</dbReference>
<dbReference type="EMBL" id="SMMG02000002">
    <property type="protein sequence ID" value="KAA3484392.1"/>
    <property type="molecule type" value="Genomic_DNA"/>
</dbReference>
<evidence type="ECO:0000313" key="3">
    <source>
        <dbReference type="Proteomes" id="UP000325315"/>
    </source>
</evidence>
<organism evidence="2 3">
    <name type="scientific">Gossypium australe</name>
    <dbReference type="NCBI Taxonomy" id="47621"/>
    <lineage>
        <taxon>Eukaryota</taxon>
        <taxon>Viridiplantae</taxon>
        <taxon>Streptophyta</taxon>
        <taxon>Embryophyta</taxon>
        <taxon>Tracheophyta</taxon>
        <taxon>Spermatophyta</taxon>
        <taxon>Magnoliopsida</taxon>
        <taxon>eudicotyledons</taxon>
        <taxon>Gunneridae</taxon>
        <taxon>Pentapetalae</taxon>
        <taxon>rosids</taxon>
        <taxon>malvids</taxon>
        <taxon>Malvales</taxon>
        <taxon>Malvaceae</taxon>
        <taxon>Malvoideae</taxon>
        <taxon>Gossypium</taxon>
    </lineage>
</organism>
<evidence type="ECO:0000259" key="1">
    <source>
        <dbReference type="Pfam" id="PF03732"/>
    </source>
</evidence>
<comment type="caution">
    <text evidence="2">The sequence shown here is derived from an EMBL/GenBank/DDBJ whole genome shotgun (WGS) entry which is preliminary data.</text>
</comment>
<reference evidence="3" key="1">
    <citation type="journal article" date="2019" name="Plant Biotechnol. J.">
        <title>Genome sequencing of the Australian wild diploid species Gossypium australe highlights disease resistance and delayed gland morphogenesis.</title>
        <authorList>
            <person name="Cai Y."/>
            <person name="Cai X."/>
            <person name="Wang Q."/>
            <person name="Wang P."/>
            <person name="Zhang Y."/>
            <person name="Cai C."/>
            <person name="Xu Y."/>
            <person name="Wang K."/>
            <person name="Zhou Z."/>
            <person name="Wang C."/>
            <person name="Geng S."/>
            <person name="Li B."/>
            <person name="Dong Q."/>
            <person name="Hou Y."/>
            <person name="Wang H."/>
            <person name="Ai P."/>
            <person name="Liu Z."/>
            <person name="Yi F."/>
            <person name="Sun M."/>
            <person name="An G."/>
            <person name="Cheng J."/>
            <person name="Zhang Y."/>
            <person name="Shi Q."/>
            <person name="Xie Y."/>
            <person name="Shi X."/>
            <person name="Chang Y."/>
            <person name="Huang F."/>
            <person name="Chen Y."/>
            <person name="Hong S."/>
            <person name="Mi L."/>
            <person name="Sun Q."/>
            <person name="Zhang L."/>
            <person name="Zhou B."/>
            <person name="Peng R."/>
            <person name="Zhang X."/>
            <person name="Liu F."/>
        </authorList>
    </citation>
    <scope>NUCLEOTIDE SEQUENCE [LARGE SCALE GENOMIC DNA]</scope>
    <source>
        <strain evidence="3">cv. PA1801</strain>
    </source>
</reference>
<feature type="domain" description="Retrotransposon gag" evidence="1">
    <location>
        <begin position="29"/>
        <end position="88"/>
    </location>
</feature>
<dbReference type="Pfam" id="PF03732">
    <property type="entry name" value="Retrotrans_gag"/>
    <property type="match status" value="1"/>
</dbReference>
<proteinExistence type="predicted"/>
<keyword evidence="3" id="KW-1185">Reference proteome</keyword>
<protein>
    <submittedName>
        <fullName evidence="2">Retrotransposon gag protein</fullName>
    </submittedName>
</protein>
<accession>A0A5B6WU87</accession>
<name>A0A5B6WU87_9ROSI</name>
<dbReference type="AlphaFoldDB" id="A0A5B6WU87"/>
<dbReference type="Proteomes" id="UP000325315">
    <property type="component" value="Unassembled WGS sequence"/>
</dbReference>
<evidence type="ECO:0000313" key="2">
    <source>
        <dbReference type="EMBL" id="KAA3484392.1"/>
    </source>
</evidence>
<gene>
    <name evidence="2" type="ORF">EPI10_006476</name>
</gene>
<sequence>MDLFKSQSEKLCSTVDYADVSVEVIKLLLIPFTLEGKTKAWLDALPPNTITIWTEFVQLFLRLFVPMTKVISTYKELFEFKKDATETLG</sequence>